<name>A0A3L6QKD1_PANMI</name>
<accession>A0A3L6QKD1</accession>
<evidence type="ECO:0000313" key="2">
    <source>
        <dbReference type="EMBL" id="RLM80417.1"/>
    </source>
</evidence>
<dbReference type="EMBL" id="PQIB02000012">
    <property type="protein sequence ID" value="RLM80417.1"/>
    <property type="molecule type" value="Genomic_DNA"/>
</dbReference>
<feature type="compositionally biased region" description="Polar residues" evidence="1">
    <location>
        <begin position="38"/>
        <end position="47"/>
    </location>
</feature>
<organism evidence="2 3">
    <name type="scientific">Panicum miliaceum</name>
    <name type="common">Proso millet</name>
    <name type="synonym">Broomcorn millet</name>
    <dbReference type="NCBI Taxonomy" id="4540"/>
    <lineage>
        <taxon>Eukaryota</taxon>
        <taxon>Viridiplantae</taxon>
        <taxon>Streptophyta</taxon>
        <taxon>Embryophyta</taxon>
        <taxon>Tracheophyta</taxon>
        <taxon>Spermatophyta</taxon>
        <taxon>Magnoliopsida</taxon>
        <taxon>Liliopsida</taxon>
        <taxon>Poales</taxon>
        <taxon>Poaceae</taxon>
        <taxon>PACMAD clade</taxon>
        <taxon>Panicoideae</taxon>
        <taxon>Panicodae</taxon>
        <taxon>Paniceae</taxon>
        <taxon>Panicinae</taxon>
        <taxon>Panicum</taxon>
        <taxon>Panicum sect. Panicum</taxon>
    </lineage>
</organism>
<dbReference type="Proteomes" id="UP000275267">
    <property type="component" value="Unassembled WGS sequence"/>
</dbReference>
<sequence>MAPPSLQLYPDPLVDFCKAALLLPDGDSGEDGSPVHRPTSSLWTPPVQQVPERIIRSEESTPSLFAPTDTSRVGIEPARSEEILFGPGVQLDQPAQQESLDDISVQVTRMEIDAPGADPTPPALEDGDFIDRAFSAPPPPPPRVVLSPPARVLRCEAVQAREPLARLKAKAQRASNRLAARPSSIPVSKRAQHRLIRELSFINKEEKVGDDAVAAYIDTYKSTLPPKAVAALRSATKLGNKAAASALATLRRRKLLQSWRRSEFLVQDASFWLLFR</sequence>
<gene>
    <name evidence="2" type="ORF">C2845_PM12G10900</name>
</gene>
<reference evidence="3" key="1">
    <citation type="journal article" date="2019" name="Nat. Commun.">
        <title>The genome of broomcorn millet.</title>
        <authorList>
            <person name="Zou C."/>
            <person name="Miki D."/>
            <person name="Li D."/>
            <person name="Tang Q."/>
            <person name="Xiao L."/>
            <person name="Rajput S."/>
            <person name="Deng P."/>
            <person name="Jia W."/>
            <person name="Huang R."/>
            <person name="Zhang M."/>
            <person name="Sun Y."/>
            <person name="Hu J."/>
            <person name="Fu X."/>
            <person name="Schnable P.S."/>
            <person name="Li F."/>
            <person name="Zhang H."/>
            <person name="Feng B."/>
            <person name="Zhu X."/>
            <person name="Liu R."/>
            <person name="Schnable J.C."/>
            <person name="Zhu J.-K."/>
            <person name="Zhang H."/>
        </authorList>
    </citation>
    <scope>NUCLEOTIDE SEQUENCE [LARGE SCALE GENOMIC DNA]</scope>
</reference>
<evidence type="ECO:0000313" key="3">
    <source>
        <dbReference type="Proteomes" id="UP000275267"/>
    </source>
</evidence>
<dbReference type="OrthoDB" id="695430at2759"/>
<feature type="region of interest" description="Disordered" evidence="1">
    <location>
        <begin position="24"/>
        <end position="48"/>
    </location>
</feature>
<comment type="caution">
    <text evidence="2">The sequence shown here is derived from an EMBL/GenBank/DDBJ whole genome shotgun (WGS) entry which is preliminary data.</text>
</comment>
<keyword evidence="3" id="KW-1185">Reference proteome</keyword>
<evidence type="ECO:0000256" key="1">
    <source>
        <dbReference type="SAM" id="MobiDB-lite"/>
    </source>
</evidence>
<proteinExistence type="predicted"/>
<protein>
    <submittedName>
        <fullName evidence="2">Uncharacterized protein</fullName>
    </submittedName>
</protein>
<dbReference type="AlphaFoldDB" id="A0A3L6QKD1"/>